<comment type="caution">
    <text evidence="1">The sequence shown here is derived from an EMBL/GenBank/DDBJ whole genome shotgun (WGS) entry which is preliminary data.</text>
</comment>
<reference evidence="1 2" key="1">
    <citation type="submission" date="2021-02" db="EMBL/GenBank/DDBJ databases">
        <title>Activity-based single-cell genomes from oceanic crustal fluid captures similar information to metagenomic and metatranscriptomic surveys with orders of magnitude less sampling.</title>
        <authorList>
            <person name="D'Angelo T.S."/>
            <person name="Orcutt B.N."/>
        </authorList>
    </citation>
    <scope>NUCLEOTIDE SEQUENCE [LARGE SCALE GENOMIC DNA]</scope>
    <source>
        <strain evidence="1">AH-315-G07</strain>
    </source>
</reference>
<proteinExistence type="predicted"/>
<protein>
    <submittedName>
        <fullName evidence="1">Uncharacterized protein</fullName>
    </submittedName>
</protein>
<name>A0ABS3AUJ1_9BACT</name>
<organism evidence="1 2">
    <name type="scientific">Simkania negevensis</name>
    <dbReference type="NCBI Taxonomy" id="83561"/>
    <lineage>
        <taxon>Bacteria</taxon>
        <taxon>Pseudomonadati</taxon>
        <taxon>Chlamydiota</taxon>
        <taxon>Chlamydiia</taxon>
        <taxon>Parachlamydiales</taxon>
        <taxon>Simkaniaceae</taxon>
        <taxon>Simkania</taxon>
    </lineage>
</organism>
<gene>
    <name evidence="1" type="ORF">JYU14_03695</name>
</gene>
<dbReference type="EMBL" id="JAFITR010000077">
    <property type="protein sequence ID" value="MBN4067169.1"/>
    <property type="molecule type" value="Genomic_DNA"/>
</dbReference>
<sequence length="264" mass="28675">MGDLCVAGSSVDRVDNVDFLNGNGYWDTNTIVADVNGCFDGHSNDVDLEDSGVNRFSDSGEVVTSWVAEAIFAEIIPPGGIAFSSKTSILVESAPQETKRQLSSQDNHFVNIVSVDDAAVSSTTAVGAVEAKLGRKEPVSLTDEQRALIDDVMFLSLEEIVAIMDAGNDPSLVEAISQYCEYLKNTAEAGRVKEFTSDQKETVDMLLVVDGRIDRSMTDELIITTLGMESASKEEKEKIVQYIAGIRETYRNQTTQEIAHGFLS</sequence>
<evidence type="ECO:0000313" key="2">
    <source>
        <dbReference type="Proteomes" id="UP000722121"/>
    </source>
</evidence>
<evidence type="ECO:0000313" key="1">
    <source>
        <dbReference type="EMBL" id="MBN4067169.1"/>
    </source>
</evidence>
<accession>A0ABS3AUJ1</accession>
<keyword evidence="2" id="KW-1185">Reference proteome</keyword>
<dbReference type="Proteomes" id="UP000722121">
    <property type="component" value="Unassembled WGS sequence"/>
</dbReference>